<dbReference type="EMBL" id="BMGM01000005">
    <property type="protein sequence ID" value="GGE35169.1"/>
    <property type="molecule type" value="Genomic_DNA"/>
</dbReference>
<protein>
    <submittedName>
        <fullName evidence="5">Beta-ketoacyl synthase</fullName>
    </submittedName>
</protein>
<evidence type="ECO:0000313" key="6">
    <source>
        <dbReference type="Proteomes" id="UP000599179"/>
    </source>
</evidence>
<dbReference type="InterPro" id="IPR000794">
    <property type="entry name" value="Beta-ketoacyl_synthase"/>
</dbReference>
<evidence type="ECO:0000313" key="5">
    <source>
        <dbReference type="EMBL" id="GGE35169.1"/>
    </source>
</evidence>
<dbReference type="InterPro" id="IPR014030">
    <property type="entry name" value="Ketoacyl_synth_N"/>
</dbReference>
<keyword evidence="2 3" id="KW-0808">Transferase</keyword>
<evidence type="ECO:0000259" key="4">
    <source>
        <dbReference type="PROSITE" id="PS52004"/>
    </source>
</evidence>
<dbReference type="InterPro" id="IPR014031">
    <property type="entry name" value="Ketoacyl_synth_C"/>
</dbReference>
<dbReference type="Pfam" id="PF02801">
    <property type="entry name" value="Ketoacyl-synt_C"/>
    <property type="match status" value="1"/>
</dbReference>
<accession>A0ABQ1SH41</accession>
<proteinExistence type="inferred from homology"/>
<organism evidence="5 6">
    <name type="scientific">Psychroflexus planctonicus</name>
    <dbReference type="NCBI Taxonomy" id="1526575"/>
    <lineage>
        <taxon>Bacteria</taxon>
        <taxon>Pseudomonadati</taxon>
        <taxon>Bacteroidota</taxon>
        <taxon>Flavobacteriia</taxon>
        <taxon>Flavobacteriales</taxon>
        <taxon>Flavobacteriaceae</taxon>
        <taxon>Psychroflexus</taxon>
    </lineage>
</organism>
<evidence type="ECO:0000256" key="2">
    <source>
        <dbReference type="ARBA" id="ARBA00022679"/>
    </source>
</evidence>
<feature type="domain" description="Ketosynthase family 3 (KS3)" evidence="4">
    <location>
        <begin position="8"/>
        <end position="391"/>
    </location>
</feature>
<dbReference type="Gene3D" id="3.40.47.10">
    <property type="match status" value="2"/>
</dbReference>
<dbReference type="PANTHER" id="PTHR11712:SF336">
    <property type="entry name" value="3-OXOACYL-[ACYL-CARRIER-PROTEIN] SYNTHASE, MITOCHONDRIAL"/>
    <property type="match status" value="1"/>
</dbReference>
<keyword evidence="6" id="KW-1185">Reference proteome</keyword>
<comment type="similarity">
    <text evidence="1 3">Belongs to the thiolase-like superfamily. Beta-ketoacyl-ACP synthases family.</text>
</comment>
<evidence type="ECO:0000256" key="3">
    <source>
        <dbReference type="RuleBase" id="RU003694"/>
    </source>
</evidence>
<dbReference type="Proteomes" id="UP000599179">
    <property type="component" value="Unassembled WGS sequence"/>
</dbReference>
<comment type="caution">
    <text evidence="5">The sequence shown here is derived from an EMBL/GenBank/DDBJ whole genome shotgun (WGS) entry which is preliminary data.</text>
</comment>
<dbReference type="PROSITE" id="PS52004">
    <property type="entry name" value="KS3_2"/>
    <property type="match status" value="1"/>
</dbReference>
<dbReference type="PANTHER" id="PTHR11712">
    <property type="entry name" value="POLYKETIDE SYNTHASE-RELATED"/>
    <property type="match status" value="1"/>
</dbReference>
<dbReference type="SUPFAM" id="SSF53901">
    <property type="entry name" value="Thiolase-like"/>
    <property type="match status" value="2"/>
</dbReference>
<sequence length="392" mass="42640">MPKILALKKDLYINGFASVSALGISASEVWEAYQNPRAYFKRRKHVEKEYWVSPVSAKVKVEAELLKSEKKTYQYLDESVLFAILASRKLKKNLAKSSDFPLNNTGVNLGSSRGATQLFEQHHQEFLETGSVASRTSPTTTLGNLSSWVAQDLGTSGAVISHSITCSTALHGILNAAAWLQSGMATSFIVGGTEAPLTPFTLAQLEALKLYSNLNEKFPCHSLNFNKQSNTLVLGEAASVFALSTQSENAVARISGLGFANEQIKHSIAISSDAKCFQDSMKMALTDARLKQVDAIIMHAPGTIKGDEAELNAIQNVFEKTPFLTTNKWKIGHTYAASGAMSLELALLMLQHQECIPNPFYKNAEIPQEINHIMVNAVGFGGNAVSLIISKL</sequence>
<reference evidence="6" key="1">
    <citation type="journal article" date="2019" name="Int. J. Syst. Evol. Microbiol.">
        <title>The Global Catalogue of Microorganisms (GCM) 10K type strain sequencing project: providing services to taxonomists for standard genome sequencing and annotation.</title>
        <authorList>
            <consortium name="The Broad Institute Genomics Platform"/>
            <consortium name="The Broad Institute Genome Sequencing Center for Infectious Disease"/>
            <person name="Wu L."/>
            <person name="Ma J."/>
        </authorList>
    </citation>
    <scope>NUCLEOTIDE SEQUENCE [LARGE SCALE GENOMIC DNA]</scope>
    <source>
        <strain evidence="6">CGMCC 1.12931</strain>
    </source>
</reference>
<dbReference type="InterPro" id="IPR016039">
    <property type="entry name" value="Thiolase-like"/>
</dbReference>
<dbReference type="InterPro" id="IPR020841">
    <property type="entry name" value="PKS_Beta-ketoAc_synthase_dom"/>
</dbReference>
<gene>
    <name evidence="5" type="ORF">GCM10010832_14150</name>
</gene>
<name>A0ABQ1SH41_9FLAO</name>
<evidence type="ECO:0000256" key="1">
    <source>
        <dbReference type="ARBA" id="ARBA00008467"/>
    </source>
</evidence>
<dbReference type="Pfam" id="PF00109">
    <property type="entry name" value="ketoacyl-synt"/>
    <property type="match status" value="1"/>
</dbReference>